<name>A0A1A8XA42_PLAOA</name>
<feature type="non-terminal residue" evidence="1">
    <location>
        <position position="1"/>
    </location>
</feature>
<organism evidence="1 2">
    <name type="scientific">Plasmodium ovale curtisi</name>
    <dbReference type="NCBI Taxonomy" id="864141"/>
    <lineage>
        <taxon>Eukaryota</taxon>
        <taxon>Sar</taxon>
        <taxon>Alveolata</taxon>
        <taxon>Apicomplexa</taxon>
        <taxon>Aconoidasida</taxon>
        <taxon>Haemosporida</taxon>
        <taxon>Plasmodiidae</taxon>
        <taxon>Plasmodium</taxon>
        <taxon>Plasmodium (Plasmodium)</taxon>
    </lineage>
</organism>
<evidence type="ECO:0000313" key="2">
    <source>
        <dbReference type="Proteomes" id="UP000078546"/>
    </source>
</evidence>
<dbReference type="EMBL" id="FLQV01003101">
    <property type="protein sequence ID" value="SBT02121.1"/>
    <property type="molecule type" value="Genomic_DNA"/>
</dbReference>
<sequence length="45" mass="5449">VPFITFILYKFTSFGPWLLPRIRKNNRILNNLNDENNHMTLRDSE</sequence>
<protein>
    <submittedName>
        <fullName evidence="1">PIR Superfamily Protein</fullName>
    </submittedName>
</protein>
<gene>
    <name evidence="1" type="ORF">POVCU1_073240</name>
</gene>
<dbReference type="AlphaFoldDB" id="A0A1A8XA42"/>
<evidence type="ECO:0000313" key="1">
    <source>
        <dbReference type="EMBL" id="SBT02121.1"/>
    </source>
</evidence>
<dbReference type="Proteomes" id="UP000078546">
    <property type="component" value="Unassembled WGS sequence"/>
</dbReference>
<proteinExistence type="predicted"/>
<reference evidence="2" key="1">
    <citation type="submission" date="2016-05" db="EMBL/GenBank/DDBJ databases">
        <authorList>
            <person name="Naeem Raeece"/>
        </authorList>
    </citation>
    <scope>NUCLEOTIDE SEQUENCE [LARGE SCALE GENOMIC DNA]</scope>
</reference>
<accession>A0A1A8XA42</accession>